<organism evidence="4 5">
    <name type="scientific">Hyaloscypha variabilis (strain UAMH 11265 / GT02V1 / F)</name>
    <name type="common">Meliniomyces variabilis</name>
    <dbReference type="NCBI Taxonomy" id="1149755"/>
    <lineage>
        <taxon>Eukaryota</taxon>
        <taxon>Fungi</taxon>
        <taxon>Dikarya</taxon>
        <taxon>Ascomycota</taxon>
        <taxon>Pezizomycotina</taxon>
        <taxon>Leotiomycetes</taxon>
        <taxon>Helotiales</taxon>
        <taxon>Hyaloscyphaceae</taxon>
        <taxon>Hyaloscypha</taxon>
        <taxon>Hyaloscypha variabilis</taxon>
    </lineage>
</organism>
<dbReference type="OrthoDB" id="2735536at2759"/>
<keyword evidence="1" id="KW-0560">Oxidoreductase</keyword>
<evidence type="ECO:0000256" key="2">
    <source>
        <dbReference type="ARBA" id="ARBA00023445"/>
    </source>
</evidence>
<dbReference type="Pfam" id="PF01370">
    <property type="entry name" value="Epimerase"/>
    <property type="match status" value="1"/>
</dbReference>
<feature type="domain" description="NAD-dependent epimerase/dehydratase" evidence="3">
    <location>
        <begin position="8"/>
        <end position="272"/>
    </location>
</feature>
<dbReference type="EMBL" id="KZ613941">
    <property type="protein sequence ID" value="PMD43886.1"/>
    <property type="molecule type" value="Genomic_DNA"/>
</dbReference>
<sequence length="356" mass="39715">MSNQEKKVFVTGATGFICAHIIQLLVERGYQTIASVRSPSKSESLFALHPAWKEHVSFVYVPDIATPGAFDDVFKSEKVGFDYIIHTASPVNFAIEDVKEDLLKPAIQGTLELMKAAHNLGGPQIKTFVLLSSAVAVLDSAQDMSFAGRDYTEEDWNTVTEEEAIKTQSSLLGYNASKKLSEQAAWDFMASQKPGFTLTVINPDIIIGPMLQPIDGPRAINESNLFAVYDFFNGKYKDVEFVSFPFYHFVDVRDVALAHVLSLEIPKAANQRIILVSDLITPQLVVNIIRKHFPQLHNRIAEGNPDQILPKGVHPTGWNRSKSFEIFGDGWGYVGLEKSLVDTVKSILDLEKKWRM</sequence>
<name>A0A2J6RZE3_HYAVF</name>
<dbReference type="PANTHER" id="PTHR10366:SF814">
    <property type="entry name" value="NAD-DEPENDENT EPIMERASE_DEHYDRATASE DOMAIN-CONTAINING PROTEIN"/>
    <property type="match status" value="1"/>
</dbReference>
<accession>A0A2J6RZE3</accession>
<dbReference type="SUPFAM" id="SSF51735">
    <property type="entry name" value="NAD(P)-binding Rossmann-fold domains"/>
    <property type="match status" value="1"/>
</dbReference>
<reference evidence="4 5" key="1">
    <citation type="submission" date="2016-04" db="EMBL/GenBank/DDBJ databases">
        <title>A degradative enzymes factory behind the ericoid mycorrhizal symbiosis.</title>
        <authorList>
            <consortium name="DOE Joint Genome Institute"/>
            <person name="Martino E."/>
            <person name="Morin E."/>
            <person name="Grelet G."/>
            <person name="Kuo A."/>
            <person name="Kohler A."/>
            <person name="Daghino S."/>
            <person name="Barry K."/>
            <person name="Choi C."/>
            <person name="Cichocki N."/>
            <person name="Clum A."/>
            <person name="Copeland A."/>
            <person name="Hainaut M."/>
            <person name="Haridas S."/>
            <person name="Labutti K."/>
            <person name="Lindquist E."/>
            <person name="Lipzen A."/>
            <person name="Khouja H.-R."/>
            <person name="Murat C."/>
            <person name="Ohm R."/>
            <person name="Olson A."/>
            <person name="Spatafora J."/>
            <person name="Veneault-Fourrey C."/>
            <person name="Henrissat B."/>
            <person name="Grigoriev I."/>
            <person name="Martin F."/>
            <person name="Perotto S."/>
        </authorList>
    </citation>
    <scope>NUCLEOTIDE SEQUENCE [LARGE SCALE GENOMIC DNA]</scope>
    <source>
        <strain evidence="4 5">F</strain>
    </source>
</reference>
<comment type="similarity">
    <text evidence="2">Belongs to the NAD(P)-dependent epimerase/dehydratase family. Dihydroflavonol-4-reductase subfamily.</text>
</comment>
<proteinExistence type="inferred from homology"/>
<dbReference type="PANTHER" id="PTHR10366">
    <property type="entry name" value="NAD DEPENDENT EPIMERASE/DEHYDRATASE"/>
    <property type="match status" value="1"/>
</dbReference>
<dbReference type="Gene3D" id="3.40.50.720">
    <property type="entry name" value="NAD(P)-binding Rossmann-like Domain"/>
    <property type="match status" value="1"/>
</dbReference>
<dbReference type="AlphaFoldDB" id="A0A2J6RZE3"/>
<evidence type="ECO:0000256" key="1">
    <source>
        <dbReference type="ARBA" id="ARBA00023002"/>
    </source>
</evidence>
<dbReference type="GO" id="GO:0016616">
    <property type="term" value="F:oxidoreductase activity, acting on the CH-OH group of donors, NAD or NADP as acceptor"/>
    <property type="evidence" value="ECO:0007669"/>
    <property type="project" value="TreeGrafter"/>
</dbReference>
<evidence type="ECO:0000259" key="3">
    <source>
        <dbReference type="Pfam" id="PF01370"/>
    </source>
</evidence>
<dbReference type="Proteomes" id="UP000235786">
    <property type="component" value="Unassembled WGS sequence"/>
</dbReference>
<keyword evidence="5" id="KW-1185">Reference proteome</keyword>
<protein>
    <submittedName>
        <fullName evidence="4">NAD dependent epimerase/dehydratase</fullName>
    </submittedName>
</protein>
<dbReference type="InterPro" id="IPR036291">
    <property type="entry name" value="NAD(P)-bd_dom_sf"/>
</dbReference>
<dbReference type="STRING" id="1149755.A0A2J6RZE3"/>
<dbReference type="InterPro" id="IPR001509">
    <property type="entry name" value="Epimerase_deHydtase"/>
</dbReference>
<evidence type="ECO:0000313" key="4">
    <source>
        <dbReference type="EMBL" id="PMD43886.1"/>
    </source>
</evidence>
<gene>
    <name evidence="4" type="ORF">L207DRAFT_482496</name>
</gene>
<evidence type="ECO:0000313" key="5">
    <source>
        <dbReference type="Proteomes" id="UP000235786"/>
    </source>
</evidence>
<dbReference type="InterPro" id="IPR050425">
    <property type="entry name" value="NAD(P)_dehydrat-like"/>
</dbReference>